<organism evidence="1">
    <name type="scientific">marine sediment metagenome</name>
    <dbReference type="NCBI Taxonomy" id="412755"/>
    <lineage>
        <taxon>unclassified sequences</taxon>
        <taxon>metagenomes</taxon>
        <taxon>ecological metagenomes</taxon>
    </lineage>
</organism>
<name>A0A0F9L7B0_9ZZZZ</name>
<sequence length="129" mass="14419">MSFLAKLIVDGKQYNVLHCLYNFEQPVDGTGKPSARPLGGRIMATIEADGGYDLLHWMSSPDQTKNGSIVFYKRDALSKLQEVIFEKAYCVNLEVEFDAIDDSPLQNRIVISAKSLKIGDMVFNNTWGV</sequence>
<evidence type="ECO:0000313" key="1">
    <source>
        <dbReference type="EMBL" id="KKM90729.1"/>
    </source>
</evidence>
<dbReference type="GO" id="GO:0033104">
    <property type="term" value="C:type VI protein secretion system complex"/>
    <property type="evidence" value="ECO:0007669"/>
    <property type="project" value="InterPro"/>
</dbReference>
<reference evidence="1" key="1">
    <citation type="journal article" date="2015" name="Nature">
        <title>Complex archaea that bridge the gap between prokaryotes and eukaryotes.</title>
        <authorList>
            <person name="Spang A."/>
            <person name="Saw J.H."/>
            <person name="Jorgensen S.L."/>
            <person name="Zaremba-Niedzwiedzka K."/>
            <person name="Martijn J."/>
            <person name="Lind A.E."/>
            <person name="van Eijk R."/>
            <person name="Schleper C."/>
            <person name="Guy L."/>
            <person name="Ettema T.J."/>
        </authorList>
    </citation>
    <scope>NUCLEOTIDE SEQUENCE</scope>
</reference>
<accession>A0A0F9L7B0</accession>
<evidence type="ECO:0008006" key="2">
    <source>
        <dbReference type="Google" id="ProtNLM"/>
    </source>
</evidence>
<dbReference type="InterPro" id="IPR041408">
    <property type="entry name" value="Hcp_Tssd"/>
</dbReference>
<gene>
    <name evidence="1" type="ORF">LCGC14_1235710</name>
</gene>
<dbReference type="AlphaFoldDB" id="A0A0F9L7B0"/>
<dbReference type="Pfam" id="PF17642">
    <property type="entry name" value="TssD"/>
    <property type="match status" value="1"/>
</dbReference>
<dbReference type="EMBL" id="LAZR01006635">
    <property type="protein sequence ID" value="KKM90729.1"/>
    <property type="molecule type" value="Genomic_DNA"/>
</dbReference>
<comment type="caution">
    <text evidence="1">The sequence shown here is derived from an EMBL/GenBank/DDBJ whole genome shotgun (WGS) entry which is preliminary data.</text>
</comment>
<protein>
    <recommendedName>
        <fullName evidence="2">Type VI secretion system needle protein Hcp</fullName>
    </recommendedName>
</protein>
<proteinExistence type="predicted"/>